<evidence type="ECO:0000256" key="6">
    <source>
        <dbReference type="ARBA" id="ARBA00023136"/>
    </source>
</evidence>
<keyword evidence="2" id="KW-1003">Cell membrane</keyword>
<reference evidence="13 14" key="1">
    <citation type="submission" date="2024-02" db="EMBL/GenBank/DDBJ databases">
        <authorList>
            <person name="Chen Y."/>
            <person name="Shah S."/>
            <person name="Dougan E. K."/>
            <person name="Thang M."/>
            <person name="Chan C."/>
        </authorList>
    </citation>
    <scope>NUCLEOTIDE SEQUENCE [LARGE SCALE GENOMIC DNA]</scope>
</reference>
<evidence type="ECO:0000256" key="4">
    <source>
        <dbReference type="ARBA" id="ARBA00022729"/>
    </source>
</evidence>
<feature type="signal peptide" evidence="11">
    <location>
        <begin position="1"/>
        <end position="19"/>
    </location>
</feature>
<feature type="transmembrane region" description="Helical" evidence="10">
    <location>
        <begin position="691"/>
        <end position="710"/>
    </location>
</feature>
<feature type="transmembrane region" description="Helical" evidence="10">
    <location>
        <begin position="877"/>
        <end position="905"/>
    </location>
</feature>
<evidence type="ECO:0000256" key="8">
    <source>
        <dbReference type="ARBA" id="ARBA00023180"/>
    </source>
</evidence>
<comment type="subcellular location">
    <subcellularLocation>
        <location evidence="1">Cell membrane</location>
    </subcellularLocation>
    <subcellularLocation>
        <location evidence="9">Endomembrane system</location>
        <topology evidence="9">Single-pass membrane protein</topology>
    </subcellularLocation>
</comment>
<comment type="caution">
    <text evidence="13">The sequence shown here is derived from an EMBL/GenBank/DDBJ whole genome shotgun (WGS) entry which is preliminary data.</text>
</comment>
<gene>
    <name evidence="13" type="ORF">CCMP2556_LOCUS42646</name>
</gene>
<keyword evidence="3 10" id="KW-0812">Transmembrane</keyword>
<accession>A0ABP0QK64</accession>
<dbReference type="Pfam" id="PF07699">
    <property type="entry name" value="Ephrin_rec_like"/>
    <property type="match status" value="1"/>
</dbReference>
<evidence type="ECO:0000256" key="10">
    <source>
        <dbReference type="SAM" id="Phobius"/>
    </source>
</evidence>
<evidence type="ECO:0000256" key="7">
    <source>
        <dbReference type="ARBA" id="ARBA00023170"/>
    </source>
</evidence>
<sequence length="1214" mass="133497">MASAMFLSCALLCSLLAEALRDSASESLALDSVPEGRAEGETEPCAKEANETKRVLRELGYSGEPRESQVIWYADNGCVHRIVCSECAGRLPERIHLQHLDTVELTSPKLTGNIRAFEGLKELQRLNLKNTQVEGDIGVFASTPRLLNLYLQGTQVKGDLEVFRKTPELESLGLEHTHVVGDIQALEATTRLTQLWLHTTSVWGSVKALRSTPRLQWLYLGKTKVHGDLRALGDLRSLFELDLAHTDLVGDLEQLPKAHRLEILKLRGTRVSGNLSTLLRWPRLKKVDLSSTGVRGGVTEAWRGRLRILQVLKLAKSSVRFVPRGDELAKLKQVWEDEDHALLKELKSLDVSGCPLNCTVSDFLMPLAIARITTIKAARAGLQGQVHALTHVGGVTIYASEDFSYESDDETFPLANSLLLLDLTGNNVTHMPRLPLAPGSRRFLLRDIDKLHLGPTVLSQALKEGTILDLSGTTVVNKDEAKRLLQEDVLKITDDHAFRDTHGGFVCKNLLGFNIFVTPSKFLPDQLCQCMAGRYGRGAACQTCPANTFSKRLGQRDCTKCPANSTAKQGSSKPGDCRCAYGRLHNGTCGCDLHHALQGSDCIPCTRLRLQCNQTGSAAATAPPEVQHARLEAKAEVAHRCLPPNASSRCPGSNQCGLGYNGTLCSSCADGFWAARGLCWPCASAASPTSAWSLVALGIAALVAAILLGYRMMYSAPTSQPPRVKSLLQKLLALQGPVLLQMAQLWGVLSRLGRRGSRQGLREIPYMEALQLTATEVQNSLNLQCSFDAEMVRTMTALSSPLTPLLLLICCSALEYFRAGLGVNMALRTLTLLFIGGASSTAELLSCQAEDGDGESLEDFAFRKAFRHLRCSDHDGVAFWIDAVGCGCAVAYGVLIPLLLAGLMMKQYFALREARLCYAHVEEEPRRTTLQINTLRGQLAKEVLPGRLLAAAAAHLAVHCRGRRHVQLQEEYVIITSEGPVEKAEELDAMKLVADDDTSRDLDTLRSRKIAEMLTERTMVAESSDRWLQGAQPLLFKYAVAQDIWTDVLMKLYAVALVSCVSMMDAWKWAVAFSLGVAVLVGVYQPYMQPQVSHLQSLSCFALAVTSVAFVYDLRWLARVALLSPVLLLLWQARCPDCTEALAERIYQVLVEAGEAPMHVFQRQMPFHPPSRSYRRNYQSCSGWRRTKSMCSSYGCSSRHRLPASHWSRGVGSR</sequence>
<name>A0ABP0QK64_9DINO</name>
<keyword evidence="8" id="KW-0325">Glycoprotein</keyword>
<feature type="chain" id="PRO_5046145881" description="Tyrosine-protein kinase ephrin type A/B receptor-like domain-containing protein" evidence="11">
    <location>
        <begin position="20"/>
        <end position="1214"/>
    </location>
</feature>
<protein>
    <recommendedName>
        <fullName evidence="12">Tyrosine-protein kinase ephrin type A/B receptor-like domain-containing protein</fullName>
    </recommendedName>
</protein>
<dbReference type="Gene3D" id="3.80.10.10">
    <property type="entry name" value="Ribonuclease Inhibitor"/>
    <property type="match status" value="1"/>
</dbReference>
<evidence type="ECO:0000256" key="9">
    <source>
        <dbReference type="ARBA" id="ARBA00037847"/>
    </source>
</evidence>
<feature type="domain" description="Tyrosine-protein kinase ephrin type A/B receptor-like" evidence="12">
    <location>
        <begin position="539"/>
        <end position="577"/>
    </location>
</feature>
<evidence type="ECO:0000256" key="3">
    <source>
        <dbReference type="ARBA" id="ARBA00022692"/>
    </source>
</evidence>
<dbReference type="EMBL" id="CAXAMN010024650">
    <property type="protein sequence ID" value="CAK9088434.1"/>
    <property type="molecule type" value="Genomic_DNA"/>
</dbReference>
<dbReference type="PANTHER" id="PTHR48052:SF8">
    <property type="entry name" value="LRR RECEPTOR-LIKE SERINE_THREONINE-PROTEIN KINASE FLS2"/>
    <property type="match status" value="1"/>
</dbReference>
<evidence type="ECO:0000256" key="2">
    <source>
        <dbReference type="ARBA" id="ARBA00022475"/>
    </source>
</evidence>
<keyword evidence="5 10" id="KW-1133">Transmembrane helix</keyword>
<keyword evidence="6 10" id="KW-0472">Membrane</keyword>
<proteinExistence type="predicted"/>
<dbReference type="Gene3D" id="2.10.50.10">
    <property type="entry name" value="Tumor Necrosis Factor Receptor, subunit A, domain 2"/>
    <property type="match status" value="1"/>
</dbReference>
<dbReference type="Proteomes" id="UP001642484">
    <property type="component" value="Unassembled WGS sequence"/>
</dbReference>
<evidence type="ECO:0000256" key="11">
    <source>
        <dbReference type="SAM" id="SignalP"/>
    </source>
</evidence>
<evidence type="ECO:0000313" key="14">
    <source>
        <dbReference type="Proteomes" id="UP001642484"/>
    </source>
</evidence>
<keyword evidence="14" id="KW-1185">Reference proteome</keyword>
<organism evidence="13 14">
    <name type="scientific">Durusdinium trenchii</name>
    <dbReference type="NCBI Taxonomy" id="1381693"/>
    <lineage>
        <taxon>Eukaryota</taxon>
        <taxon>Sar</taxon>
        <taxon>Alveolata</taxon>
        <taxon>Dinophyceae</taxon>
        <taxon>Suessiales</taxon>
        <taxon>Symbiodiniaceae</taxon>
        <taxon>Durusdinium</taxon>
    </lineage>
</organism>
<dbReference type="InterPro" id="IPR011641">
    <property type="entry name" value="Tyr-kin_ephrin_A/B_rcpt-like"/>
</dbReference>
<dbReference type="SUPFAM" id="SSF52058">
    <property type="entry name" value="L domain-like"/>
    <property type="match status" value="1"/>
</dbReference>
<evidence type="ECO:0000313" key="13">
    <source>
        <dbReference type="EMBL" id="CAK9088434.1"/>
    </source>
</evidence>
<dbReference type="PANTHER" id="PTHR48052">
    <property type="entry name" value="UNNAMED PRODUCT"/>
    <property type="match status" value="1"/>
</dbReference>
<dbReference type="InterPro" id="IPR032675">
    <property type="entry name" value="LRR_dom_sf"/>
</dbReference>
<evidence type="ECO:0000256" key="1">
    <source>
        <dbReference type="ARBA" id="ARBA00004236"/>
    </source>
</evidence>
<evidence type="ECO:0000259" key="12">
    <source>
        <dbReference type="Pfam" id="PF07699"/>
    </source>
</evidence>
<keyword evidence="4 11" id="KW-0732">Signal</keyword>
<dbReference type="SMART" id="SM01411">
    <property type="entry name" value="Ephrin_rec_like"/>
    <property type="match status" value="1"/>
</dbReference>
<keyword evidence="7" id="KW-0675">Receptor</keyword>
<evidence type="ECO:0000256" key="5">
    <source>
        <dbReference type="ARBA" id="ARBA00022989"/>
    </source>
</evidence>